<sequence>MVLRNGHRITILILSICYHAGTAPTIILIVHTDNDGRTTEKKFIITCIGNDGGRDHQFIIIIIINSCSSCTWIYEGGLGQTTIGFIVNGGVFTIGIGLVSILCGGRVLMSMA</sequence>
<evidence type="ECO:0000313" key="3">
    <source>
        <dbReference type="EMBL" id="CAF3983398.1"/>
    </source>
</evidence>
<protein>
    <submittedName>
        <fullName evidence="2">Uncharacterized protein</fullName>
    </submittedName>
</protein>
<keyword evidence="1" id="KW-0472">Membrane</keyword>
<reference evidence="2" key="1">
    <citation type="submission" date="2021-02" db="EMBL/GenBank/DDBJ databases">
        <authorList>
            <person name="Nowell W R."/>
        </authorList>
    </citation>
    <scope>NUCLEOTIDE SEQUENCE</scope>
</reference>
<dbReference type="Proteomes" id="UP000663823">
    <property type="component" value="Unassembled WGS sequence"/>
</dbReference>
<dbReference type="EMBL" id="CAJOAX010006525">
    <property type="protein sequence ID" value="CAF3983398.1"/>
    <property type="molecule type" value="Genomic_DNA"/>
</dbReference>
<comment type="caution">
    <text evidence="2">The sequence shown here is derived from an EMBL/GenBank/DDBJ whole genome shotgun (WGS) entry which is preliminary data.</text>
</comment>
<name>A0A815JNS1_9BILA</name>
<keyword evidence="1" id="KW-0812">Transmembrane</keyword>
<dbReference type="Proteomes" id="UP000663882">
    <property type="component" value="Unassembled WGS sequence"/>
</dbReference>
<evidence type="ECO:0000256" key="1">
    <source>
        <dbReference type="SAM" id="Phobius"/>
    </source>
</evidence>
<keyword evidence="1" id="KW-1133">Transmembrane helix</keyword>
<dbReference type="AlphaFoldDB" id="A0A815JNS1"/>
<accession>A0A815JNS1</accession>
<feature type="transmembrane region" description="Helical" evidence="1">
    <location>
        <begin position="86"/>
        <end position="109"/>
    </location>
</feature>
<evidence type="ECO:0000313" key="4">
    <source>
        <dbReference type="Proteomes" id="UP000663882"/>
    </source>
</evidence>
<organism evidence="2 4">
    <name type="scientific">Rotaria sordida</name>
    <dbReference type="NCBI Taxonomy" id="392033"/>
    <lineage>
        <taxon>Eukaryota</taxon>
        <taxon>Metazoa</taxon>
        <taxon>Spiralia</taxon>
        <taxon>Gnathifera</taxon>
        <taxon>Rotifera</taxon>
        <taxon>Eurotatoria</taxon>
        <taxon>Bdelloidea</taxon>
        <taxon>Philodinida</taxon>
        <taxon>Philodinidae</taxon>
        <taxon>Rotaria</taxon>
    </lineage>
</organism>
<dbReference type="EMBL" id="CAJNOO010004464">
    <property type="protein sequence ID" value="CAF1382204.1"/>
    <property type="molecule type" value="Genomic_DNA"/>
</dbReference>
<proteinExistence type="predicted"/>
<evidence type="ECO:0000313" key="2">
    <source>
        <dbReference type="EMBL" id="CAF1382204.1"/>
    </source>
</evidence>
<gene>
    <name evidence="3" type="ORF">OTI717_LOCUS28075</name>
    <name evidence="2" type="ORF">RFH988_LOCUS33909</name>
</gene>